<dbReference type="EMBL" id="MLJW01002251">
    <property type="protein sequence ID" value="OIQ75173.1"/>
    <property type="molecule type" value="Genomic_DNA"/>
</dbReference>
<protein>
    <recommendedName>
        <fullName evidence="4">DUF3105 domain-containing protein</fullName>
    </recommendedName>
</protein>
<comment type="caution">
    <text evidence="3">The sequence shown here is derived from an EMBL/GenBank/DDBJ whole genome shotgun (WGS) entry which is preliminary data.</text>
</comment>
<keyword evidence="2" id="KW-0812">Transmembrane</keyword>
<evidence type="ECO:0008006" key="4">
    <source>
        <dbReference type="Google" id="ProtNLM"/>
    </source>
</evidence>
<keyword evidence="2" id="KW-0472">Membrane</keyword>
<proteinExistence type="predicted"/>
<sequence>MAKRQAAKQTGRAEKLEEFRRTQEKANRNKRIGLFAGGTAVVVVIALIAFLATSGGSKAAPKNAVIAGVQTFPGLSTTHVNGPVKYAQTPPVGGDHSPVWLNCATYSQPVPNENAVHSLEHGAVWVTYDPTVVTGAQLDSLRKLIPQTYAILSPFPGLPAPIVASAWGVQLKVTSPTDPRISEFIAKYRESKSAPEPGSPCTGGIDGPGKLS</sequence>
<feature type="transmembrane region" description="Helical" evidence="2">
    <location>
        <begin position="32"/>
        <end position="52"/>
    </location>
</feature>
<evidence type="ECO:0000256" key="1">
    <source>
        <dbReference type="SAM" id="MobiDB-lite"/>
    </source>
</evidence>
<organism evidence="3">
    <name type="scientific">mine drainage metagenome</name>
    <dbReference type="NCBI Taxonomy" id="410659"/>
    <lineage>
        <taxon>unclassified sequences</taxon>
        <taxon>metagenomes</taxon>
        <taxon>ecological metagenomes</taxon>
    </lineage>
</organism>
<feature type="compositionally biased region" description="Basic and acidic residues" evidence="1">
    <location>
        <begin position="11"/>
        <end position="23"/>
    </location>
</feature>
<name>A0A1J5QGR7_9ZZZZ</name>
<gene>
    <name evidence="3" type="ORF">GALL_431630</name>
</gene>
<accession>A0A1J5QGR7</accession>
<reference evidence="3" key="1">
    <citation type="submission" date="2016-10" db="EMBL/GenBank/DDBJ databases">
        <title>Sequence of Gallionella enrichment culture.</title>
        <authorList>
            <person name="Poehlein A."/>
            <person name="Muehling M."/>
            <person name="Daniel R."/>
        </authorList>
    </citation>
    <scope>NUCLEOTIDE SEQUENCE</scope>
</reference>
<dbReference type="Pfam" id="PF11303">
    <property type="entry name" value="DUF3105"/>
    <property type="match status" value="1"/>
</dbReference>
<evidence type="ECO:0000256" key="2">
    <source>
        <dbReference type="SAM" id="Phobius"/>
    </source>
</evidence>
<keyword evidence="2" id="KW-1133">Transmembrane helix</keyword>
<evidence type="ECO:0000313" key="3">
    <source>
        <dbReference type="EMBL" id="OIQ75173.1"/>
    </source>
</evidence>
<dbReference type="AlphaFoldDB" id="A0A1J5QGR7"/>
<feature type="region of interest" description="Disordered" evidence="1">
    <location>
        <begin position="188"/>
        <end position="212"/>
    </location>
</feature>
<feature type="region of interest" description="Disordered" evidence="1">
    <location>
        <begin position="1"/>
        <end position="23"/>
    </location>
</feature>
<dbReference type="InterPro" id="IPR021454">
    <property type="entry name" value="DUF3105"/>
</dbReference>